<dbReference type="GeneID" id="117557724"/>
<accession>A0A6P8WQ31</accession>
<protein>
    <submittedName>
        <fullName evidence="3">Uncharacterized protein LOC117557724 isoform X2</fullName>
    </submittedName>
</protein>
<dbReference type="AlphaFoldDB" id="A0A6P8WQ31"/>
<sequence length="169" mass="19060">MDGCRNAGLSQAGDNSLNQEDFESCGQTQPTPPDFIFESFHAVILRFAPKNVVFPFLGMLCRLYLAALHYNENAERAQATTSTGNPLYKLQFPKARKGECRAKPVKTDPTFRYVANLMDLIFDQVFVDPAPFTQALLKIPIPEDLCSQYERPDREEVISGYATRFNLTV</sequence>
<proteinExistence type="predicted"/>
<gene>
    <name evidence="3" type="primary">LOC117557724</name>
</gene>
<feature type="region of interest" description="Disordered" evidence="1">
    <location>
        <begin position="1"/>
        <end position="27"/>
    </location>
</feature>
<evidence type="ECO:0000313" key="3">
    <source>
        <dbReference type="RefSeq" id="XP_034089582.1"/>
    </source>
</evidence>
<dbReference type="Proteomes" id="UP000515161">
    <property type="component" value="Unplaced"/>
</dbReference>
<organism evidence="2 3">
    <name type="scientific">Gymnodraco acuticeps</name>
    <name type="common">Antarctic dragonfish</name>
    <dbReference type="NCBI Taxonomy" id="8218"/>
    <lineage>
        <taxon>Eukaryota</taxon>
        <taxon>Metazoa</taxon>
        <taxon>Chordata</taxon>
        <taxon>Craniata</taxon>
        <taxon>Vertebrata</taxon>
        <taxon>Euteleostomi</taxon>
        <taxon>Actinopterygii</taxon>
        <taxon>Neopterygii</taxon>
        <taxon>Teleostei</taxon>
        <taxon>Neoteleostei</taxon>
        <taxon>Acanthomorphata</taxon>
        <taxon>Eupercaria</taxon>
        <taxon>Perciformes</taxon>
        <taxon>Notothenioidei</taxon>
        <taxon>Bathydraconidae</taxon>
        <taxon>Gymnodraco</taxon>
    </lineage>
</organism>
<evidence type="ECO:0000313" key="2">
    <source>
        <dbReference type="Proteomes" id="UP000515161"/>
    </source>
</evidence>
<evidence type="ECO:0000256" key="1">
    <source>
        <dbReference type="SAM" id="MobiDB-lite"/>
    </source>
</evidence>
<reference evidence="3" key="1">
    <citation type="submission" date="2025-08" db="UniProtKB">
        <authorList>
            <consortium name="RefSeq"/>
        </authorList>
    </citation>
    <scope>IDENTIFICATION</scope>
</reference>
<dbReference type="RefSeq" id="XP_034089582.1">
    <property type="nucleotide sequence ID" value="XM_034233691.1"/>
</dbReference>
<keyword evidence="2" id="KW-1185">Reference proteome</keyword>
<feature type="compositionally biased region" description="Polar residues" evidence="1">
    <location>
        <begin position="8"/>
        <end position="27"/>
    </location>
</feature>
<name>A0A6P8WQ31_GYMAC</name>